<evidence type="ECO:0000313" key="2">
    <source>
        <dbReference type="Proteomes" id="UP001146793"/>
    </source>
</evidence>
<dbReference type="GO" id="GO:0019901">
    <property type="term" value="F:protein kinase binding"/>
    <property type="evidence" value="ECO:0007669"/>
    <property type="project" value="InterPro"/>
</dbReference>
<dbReference type="InterPro" id="IPR013922">
    <property type="entry name" value="Cyclin_PHO80-like"/>
</dbReference>
<dbReference type="GO" id="GO:0005634">
    <property type="term" value="C:nucleus"/>
    <property type="evidence" value="ECO:0007669"/>
    <property type="project" value="TreeGrafter"/>
</dbReference>
<dbReference type="Proteomes" id="UP001146793">
    <property type="component" value="Unassembled WGS sequence"/>
</dbReference>
<protein>
    <recommendedName>
        <fullName evidence="3">Cyclin N-terminal domain-containing protein</fullName>
    </recommendedName>
</protein>
<dbReference type="EMBL" id="JANTQA010000070">
    <property type="protein sequence ID" value="KAJ3425454.1"/>
    <property type="molecule type" value="Genomic_DNA"/>
</dbReference>
<sequence>MDENSILKEKDLQYLHNIDREYLINYYEEVLVTQESTEFHKNDITQEIHELHKKLIYDEDLEIQIVIIALYYLDHKIKLKPVKVGKSLINLMASIILSTKFLMDEPWENLDWASLYGIPLERLNRYEINFLKLLRYKLSLGDSFVLFLQRFMKKLNLIKGNNFGINQKIETFNFFEKNTQKKKIVKKKLQFVRKLFGKFKKLMKWVVVIINYFQNFQFKRQNKKFQNKLFKKITI</sequence>
<dbReference type="InterPro" id="IPR036915">
    <property type="entry name" value="Cyclin-like_sf"/>
</dbReference>
<dbReference type="GO" id="GO:0000307">
    <property type="term" value="C:cyclin-dependent protein kinase holoenzyme complex"/>
    <property type="evidence" value="ECO:0007669"/>
    <property type="project" value="TreeGrafter"/>
</dbReference>
<dbReference type="Pfam" id="PF08613">
    <property type="entry name" value="Cyclin"/>
    <property type="match status" value="1"/>
</dbReference>
<name>A0AAV7YD94_9EUKA</name>
<organism evidence="1 2">
    <name type="scientific">Anaeramoeba flamelloides</name>
    <dbReference type="NCBI Taxonomy" id="1746091"/>
    <lineage>
        <taxon>Eukaryota</taxon>
        <taxon>Metamonada</taxon>
        <taxon>Anaeramoebidae</taxon>
        <taxon>Anaeramoeba</taxon>
    </lineage>
</organism>
<evidence type="ECO:0008006" key="3">
    <source>
        <dbReference type="Google" id="ProtNLM"/>
    </source>
</evidence>
<evidence type="ECO:0000313" key="1">
    <source>
        <dbReference type="EMBL" id="KAJ3425454.1"/>
    </source>
</evidence>
<proteinExistence type="predicted"/>
<dbReference type="PANTHER" id="PTHR15615:SF108">
    <property type="entry name" value="PROTEIN CNPPD1"/>
    <property type="match status" value="1"/>
</dbReference>
<dbReference type="AlphaFoldDB" id="A0AAV7YD94"/>
<gene>
    <name evidence="1" type="ORF">M0812_27894</name>
</gene>
<accession>A0AAV7YD94</accession>
<dbReference type="Gene3D" id="1.10.472.10">
    <property type="entry name" value="Cyclin-like"/>
    <property type="match status" value="1"/>
</dbReference>
<dbReference type="GO" id="GO:0016538">
    <property type="term" value="F:cyclin-dependent protein serine/threonine kinase regulator activity"/>
    <property type="evidence" value="ECO:0007669"/>
    <property type="project" value="TreeGrafter"/>
</dbReference>
<dbReference type="SUPFAM" id="SSF47954">
    <property type="entry name" value="Cyclin-like"/>
    <property type="match status" value="1"/>
</dbReference>
<reference evidence="1" key="1">
    <citation type="submission" date="2022-08" db="EMBL/GenBank/DDBJ databases">
        <title>Novel sulphate-reducing endosymbionts in the free-living metamonad Anaeramoeba.</title>
        <authorList>
            <person name="Jerlstrom-Hultqvist J."/>
            <person name="Cepicka I."/>
            <person name="Gallot-Lavallee L."/>
            <person name="Salas-Leiva D."/>
            <person name="Curtis B.A."/>
            <person name="Zahonova K."/>
            <person name="Pipaliya S."/>
            <person name="Dacks J."/>
            <person name="Roger A.J."/>
        </authorList>
    </citation>
    <scope>NUCLEOTIDE SEQUENCE</scope>
    <source>
        <strain evidence="1">Busselton2</strain>
    </source>
</reference>
<dbReference type="CDD" id="cd20557">
    <property type="entry name" value="CYCLIN_ScPCL1-like"/>
    <property type="match status" value="1"/>
</dbReference>
<dbReference type="PANTHER" id="PTHR15615">
    <property type="match status" value="1"/>
</dbReference>
<comment type="caution">
    <text evidence="1">The sequence shown here is derived from an EMBL/GenBank/DDBJ whole genome shotgun (WGS) entry which is preliminary data.</text>
</comment>